<feature type="domain" description="NusB/RsmB/TIM44" evidence="7">
    <location>
        <begin position="9"/>
        <end position="150"/>
    </location>
</feature>
<dbReference type="Proteomes" id="UP000199409">
    <property type="component" value="Unassembled WGS sequence"/>
</dbReference>
<proteinExistence type="inferred from homology"/>
<keyword evidence="5 6" id="KW-0804">Transcription</keyword>
<dbReference type="InterPro" id="IPR006027">
    <property type="entry name" value="NusB_RsmB_TIM44"/>
</dbReference>
<dbReference type="Pfam" id="PF01029">
    <property type="entry name" value="NusB"/>
    <property type="match status" value="1"/>
</dbReference>
<dbReference type="InterPro" id="IPR011605">
    <property type="entry name" value="NusB_fam"/>
</dbReference>
<name>A0A1H4D3T9_9BACT</name>
<keyword evidence="2 6" id="KW-0889">Transcription antitermination</keyword>
<organism evidence="8 9">
    <name type="scientific">Desulfuromusa kysingii</name>
    <dbReference type="NCBI Taxonomy" id="37625"/>
    <lineage>
        <taxon>Bacteria</taxon>
        <taxon>Pseudomonadati</taxon>
        <taxon>Thermodesulfobacteriota</taxon>
        <taxon>Desulfuromonadia</taxon>
        <taxon>Desulfuromonadales</taxon>
        <taxon>Geopsychrobacteraceae</taxon>
        <taxon>Desulfuromusa</taxon>
    </lineage>
</organism>
<dbReference type="Gene3D" id="1.10.940.10">
    <property type="entry name" value="NusB-like"/>
    <property type="match status" value="1"/>
</dbReference>
<comment type="function">
    <text evidence="6">Involved in transcription antitermination. Required for transcription of ribosomal RNA (rRNA) genes. Binds specifically to the boxA antiterminator sequence of the ribosomal RNA (rrn) operons.</text>
</comment>
<dbReference type="GO" id="GO:0005829">
    <property type="term" value="C:cytosol"/>
    <property type="evidence" value="ECO:0007669"/>
    <property type="project" value="TreeGrafter"/>
</dbReference>
<accession>A0A1H4D3T9</accession>
<evidence type="ECO:0000256" key="5">
    <source>
        <dbReference type="ARBA" id="ARBA00023163"/>
    </source>
</evidence>
<evidence type="ECO:0000313" key="9">
    <source>
        <dbReference type="Proteomes" id="UP000199409"/>
    </source>
</evidence>
<dbReference type="RefSeq" id="WP_092349924.1">
    <property type="nucleotide sequence ID" value="NZ_FNQN01000009.1"/>
</dbReference>
<dbReference type="OrthoDB" id="9797817at2"/>
<dbReference type="SUPFAM" id="SSF48013">
    <property type="entry name" value="NusB-like"/>
    <property type="match status" value="1"/>
</dbReference>
<dbReference type="InterPro" id="IPR035926">
    <property type="entry name" value="NusB-like_sf"/>
</dbReference>
<evidence type="ECO:0000259" key="7">
    <source>
        <dbReference type="Pfam" id="PF01029"/>
    </source>
</evidence>
<sequence>MSNNRRVGREYALKVLFALQLDKGQVQADQLLATFLNNFHFADDVLGEPLDAGDVSLTTAARLFTEQIVNGVVEYRSVIDKNIAEVAKNWSLERMAPVDLSILRIATFEILYQPDTPAAVVIDEAIEISKRYGTKDSPSFINGLLDKIAKNARTINRS</sequence>
<dbReference type="PANTHER" id="PTHR11078">
    <property type="entry name" value="N UTILIZATION SUBSTANCE PROTEIN B-RELATED"/>
    <property type="match status" value="1"/>
</dbReference>
<gene>
    <name evidence="6" type="primary">nusB</name>
    <name evidence="8" type="ORF">SAMN05660420_02815</name>
</gene>
<reference evidence="8 9" key="1">
    <citation type="submission" date="2016-10" db="EMBL/GenBank/DDBJ databases">
        <authorList>
            <person name="de Groot N.N."/>
        </authorList>
    </citation>
    <scope>NUCLEOTIDE SEQUENCE [LARGE SCALE GENOMIC DNA]</scope>
    <source>
        <strain evidence="8 9">DSM 7343</strain>
    </source>
</reference>
<dbReference type="AlphaFoldDB" id="A0A1H4D3T9"/>
<dbReference type="GO" id="GO:0003723">
    <property type="term" value="F:RNA binding"/>
    <property type="evidence" value="ECO:0007669"/>
    <property type="project" value="UniProtKB-UniRule"/>
</dbReference>
<dbReference type="HAMAP" id="MF_00073">
    <property type="entry name" value="NusB"/>
    <property type="match status" value="1"/>
</dbReference>
<evidence type="ECO:0000256" key="6">
    <source>
        <dbReference type="HAMAP-Rule" id="MF_00073"/>
    </source>
</evidence>
<keyword evidence="9" id="KW-1185">Reference proteome</keyword>
<evidence type="ECO:0000256" key="3">
    <source>
        <dbReference type="ARBA" id="ARBA00022884"/>
    </source>
</evidence>
<dbReference type="PANTHER" id="PTHR11078:SF3">
    <property type="entry name" value="ANTITERMINATION NUSB DOMAIN-CONTAINING PROTEIN"/>
    <property type="match status" value="1"/>
</dbReference>
<dbReference type="STRING" id="37625.SAMN05660420_02815"/>
<dbReference type="NCBIfam" id="TIGR01951">
    <property type="entry name" value="nusB"/>
    <property type="match status" value="1"/>
</dbReference>
<keyword evidence="4 6" id="KW-0805">Transcription regulation</keyword>
<protein>
    <recommendedName>
        <fullName evidence="6">Transcription antitermination protein NusB</fullName>
    </recommendedName>
    <alternativeName>
        <fullName evidence="6">Antitermination factor NusB</fullName>
    </alternativeName>
</protein>
<dbReference type="GO" id="GO:0031564">
    <property type="term" value="P:transcription antitermination"/>
    <property type="evidence" value="ECO:0007669"/>
    <property type="project" value="UniProtKB-KW"/>
</dbReference>
<evidence type="ECO:0000256" key="2">
    <source>
        <dbReference type="ARBA" id="ARBA00022814"/>
    </source>
</evidence>
<dbReference type="GO" id="GO:0006353">
    <property type="term" value="P:DNA-templated transcription termination"/>
    <property type="evidence" value="ECO:0007669"/>
    <property type="project" value="UniProtKB-UniRule"/>
</dbReference>
<dbReference type="EMBL" id="FNQN01000009">
    <property type="protein sequence ID" value="SEA67251.1"/>
    <property type="molecule type" value="Genomic_DNA"/>
</dbReference>
<evidence type="ECO:0000256" key="1">
    <source>
        <dbReference type="ARBA" id="ARBA00005952"/>
    </source>
</evidence>
<evidence type="ECO:0000256" key="4">
    <source>
        <dbReference type="ARBA" id="ARBA00023015"/>
    </source>
</evidence>
<keyword evidence="3 6" id="KW-0694">RNA-binding</keyword>
<evidence type="ECO:0000313" key="8">
    <source>
        <dbReference type="EMBL" id="SEA67251.1"/>
    </source>
</evidence>
<comment type="similarity">
    <text evidence="1 6">Belongs to the NusB family.</text>
</comment>